<feature type="domain" description="Acylphosphatase-like" evidence="8">
    <location>
        <begin position="3"/>
        <end position="89"/>
    </location>
</feature>
<dbReference type="PROSITE" id="PS00151">
    <property type="entry name" value="ACYLPHOSPHATASE_2"/>
    <property type="match status" value="1"/>
</dbReference>
<dbReference type="PROSITE" id="PS00150">
    <property type="entry name" value="ACYLPHOSPHATASE_1"/>
    <property type="match status" value="1"/>
</dbReference>
<dbReference type="Proteomes" id="UP000662904">
    <property type="component" value="Chromosome"/>
</dbReference>
<protein>
    <recommendedName>
        <fullName evidence="3 5">Acylphosphatase</fullName>
        <ecNumber evidence="2 5">3.6.1.7</ecNumber>
    </recommendedName>
</protein>
<dbReference type="AlphaFoldDB" id="A0A8A0RJG8"/>
<dbReference type="KEGG" id="kme:H0A61_00777"/>
<dbReference type="InterPro" id="IPR017968">
    <property type="entry name" value="Acylphosphatase_CS"/>
</dbReference>
<reference evidence="9" key="1">
    <citation type="submission" date="2020-07" db="EMBL/GenBank/DDBJ databases">
        <title>Koleobacter methoxysyntrophicus gen. nov., sp. nov., a novel anaerobic bacterium isolated from deep subsurface oil field and proposal of Koleobacterales ord. nov. in the phylum Firmicutes.</title>
        <authorList>
            <person name="Sakamoto S."/>
            <person name="Tamaki H."/>
        </authorList>
    </citation>
    <scope>NUCLEOTIDE SEQUENCE</scope>
    <source>
        <strain evidence="9">NRmbB1</strain>
    </source>
</reference>
<evidence type="ECO:0000256" key="7">
    <source>
        <dbReference type="RuleBase" id="RU004168"/>
    </source>
</evidence>
<evidence type="ECO:0000256" key="1">
    <source>
        <dbReference type="ARBA" id="ARBA00005614"/>
    </source>
</evidence>
<keyword evidence="5 6" id="KW-0378">Hydrolase</keyword>
<dbReference type="GO" id="GO:0003998">
    <property type="term" value="F:acylphosphatase activity"/>
    <property type="evidence" value="ECO:0007669"/>
    <property type="project" value="UniProtKB-EC"/>
</dbReference>
<evidence type="ECO:0000256" key="3">
    <source>
        <dbReference type="ARBA" id="ARBA00015991"/>
    </source>
</evidence>
<sequence length="89" mass="10461">MVRIRTYLSGIVQGVGMRYYVSRLANRFDITGYVKNLPDGRVEIIAEGPENQIRTFLERIKKTPVGSIDNIETEWEPYKNEFTQFEVRF</sequence>
<dbReference type="PROSITE" id="PS51160">
    <property type="entry name" value="ACYLPHOSPHATASE_3"/>
    <property type="match status" value="1"/>
</dbReference>
<dbReference type="InterPro" id="IPR020456">
    <property type="entry name" value="Acylphosphatase"/>
</dbReference>
<dbReference type="InterPro" id="IPR001792">
    <property type="entry name" value="Acylphosphatase-like_dom"/>
</dbReference>
<dbReference type="RefSeq" id="WP_206708669.1">
    <property type="nucleotide sequence ID" value="NZ_CP059066.1"/>
</dbReference>
<evidence type="ECO:0000256" key="5">
    <source>
        <dbReference type="PROSITE-ProRule" id="PRU00520"/>
    </source>
</evidence>
<dbReference type="Gene3D" id="3.30.70.100">
    <property type="match status" value="1"/>
</dbReference>
<organism evidence="9 10">
    <name type="scientific">Koleobacter methoxysyntrophicus</name>
    <dbReference type="NCBI Taxonomy" id="2751313"/>
    <lineage>
        <taxon>Bacteria</taxon>
        <taxon>Bacillati</taxon>
        <taxon>Bacillota</taxon>
        <taxon>Clostridia</taxon>
        <taxon>Koleobacterales</taxon>
        <taxon>Koleobacteraceae</taxon>
        <taxon>Koleobacter</taxon>
    </lineage>
</organism>
<evidence type="ECO:0000313" key="10">
    <source>
        <dbReference type="Proteomes" id="UP000662904"/>
    </source>
</evidence>
<evidence type="ECO:0000256" key="6">
    <source>
        <dbReference type="RuleBase" id="RU000553"/>
    </source>
</evidence>
<dbReference type="PANTHER" id="PTHR47268:SF4">
    <property type="entry name" value="ACYLPHOSPHATASE"/>
    <property type="match status" value="1"/>
</dbReference>
<evidence type="ECO:0000256" key="2">
    <source>
        <dbReference type="ARBA" id="ARBA00012150"/>
    </source>
</evidence>
<dbReference type="EC" id="3.6.1.7" evidence="2 5"/>
<accession>A0A8A0RJG8</accession>
<evidence type="ECO:0000259" key="8">
    <source>
        <dbReference type="PROSITE" id="PS51160"/>
    </source>
</evidence>
<comment type="similarity">
    <text evidence="1 7">Belongs to the acylphosphatase family.</text>
</comment>
<evidence type="ECO:0000256" key="4">
    <source>
        <dbReference type="ARBA" id="ARBA00047645"/>
    </source>
</evidence>
<dbReference type="InterPro" id="IPR036046">
    <property type="entry name" value="Acylphosphatase-like_dom_sf"/>
</dbReference>
<evidence type="ECO:0000313" key="9">
    <source>
        <dbReference type="EMBL" id="QSQ08455.1"/>
    </source>
</evidence>
<feature type="active site" evidence="5">
    <location>
        <position position="18"/>
    </location>
</feature>
<dbReference type="EMBL" id="CP059066">
    <property type="protein sequence ID" value="QSQ08455.1"/>
    <property type="molecule type" value="Genomic_DNA"/>
</dbReference>
<dbReference type="SUPFAM" id="SSF54975">
    <property type="entry name" value="Acylphosphatase/BLUF domain-like"/>
    <property type="match status" value="1"/>
</dbReference>
<dbReference type="Pfam" id="PF00708">
    <property type="entry name" value="Acylphosphatase"/>
    <property type="match status" value="1"/>
</dbReference>
<dbReference type="PANTHER" id="PTHR47268">
    <property type="entry name" value="ACYLPHOSPHATASE"/>
    <property type="match status" value="1"/>
</dbReference>
<name>A0A8A0RJG8_9FIRM</name>
<feature type="active site" evidence="5">
    <location>
        <position position="36"/>
    </location>
</feature>
<gene>
    <name evidence="9" type="primary">acyP</name>
    <name evidence="9" type="ORF">H0A61_00777</name>
</gene>
<proteinExistence type="inferred from homology"/>
<keyword evidence="10" id="KW-1185">Reference proteome</keyword>
<comment type="catalytic activity">
    <reaction evidence="4 5 6">
        <text>an acyl phosphate + H2O = a carboxylate + phosphate + H(+)</text>
        <dbReference type="Rhea" id="RHEA:14965"/>
        <dbReference type="ChEBI" id="CHEBI:15377"/>
        <dbReference type="ChEBI" id="CHEBI:15378"/>
        <dbReference type="ChEBI" id="CHEBI:29067"/>
        <dbReference type="ChEBI" id="CHEBI:43474"/>
        <dbReference type="ChEBI" id="CHEBI:59918"/>
        <dbReference type="EC" id="3.6.1.7"/>
    </reaction>
</comment>